<name>A0ABT5LUT7_9GAMM</name>
<protein>
    <submittedName>
        <fullName evidence="1">Antitoxin of toxin-antitoxin stability system</fullName>
    </submittedName>
</protein>
<dbReference type="EMBL" id="JAQRFN010000013">
    <property type="protein sequence ID" value="MDC9597516.1"/>
    <property type="molecule type" value="Genomic_DNA"/>
</dbReference>
<evidence type="ECO:0000313" key="2">
    <source>
        <dbReference type="Proteomes" id="UP001220225"/>
    </source>
</evidence>
<comment type="caution">
    <text evidence="1">The sequence shown here is derived from an EMBL/GenBank/DDBJ whole genome shotgun (WGS) entry which is preliminary data.</text>
</comment>
<reference evidence="1 2" key="1">
    <citation type="submission" date="2023-02" db="EMBL/GenBank/DDBJ databases">
        <title>Entomopathogenic bacteria.</title>
        <authorList>
            <person name="Machado R.A."/>
        </authorList>
    </citation>
    <scope>NUCLEOTIDE SEQUENCE [LARGE SCALE GENOMIC DNA]</scope>
    <source>
        <strain evidence="1 2">XENO-2</strain>
    </source>
</reference>
<proteinExistence type="predicted"/>
<sequence length="107" mass="11943">MLQKALCGYTTTISKFKSNPSAALAEAKGDAIAVSSNNQIQFYAVPAALFEEMSAFCEYAQRGKTELKSIPANFTTEGLNMNKITTKMAERIRKGKTEDYEEWSMRK</sequence>
<dbReference type="RefSeq" id="WP_273576072.1">
    <property type="nucleotide sequence ID" value="NZ_JAQRFN010000013.1"/>
</dbReference>
<keyword evidence="2" id="KW-1185">Reference proteome</keyword>
<gene>
    <name evidence="1" type="ORF">PSI14_11790</name>
</gene>
<dbReference type="Proteomes" id="UP001220225">
    <property type="component" value="Unassembled WGS sequence"/>
</dbReference>
<evidence type="ECO:0000313" key="1">
    <source>
        <dbReference type="EMBL" id="MDC9597516.1"/>
    </source>
</evidence>
<organism evidence="1 2">
    <name type="scientific">Xenorhabdus anantnagensis</name>
    <dbReference type="NCBI Taxonomy" id="3025875"/>
    <lineage>
        <taxon>Bacteria</taxon>
        <taxon>Pseudomonadati</taxon>
        <taxon>Pseudomonadota</taxon>
        <taxon>Gammaproteobacteria</taxon>
        <taxon>Enterobacterales</taxon>
        <taxon>Morganellaceae</taxon>
        <taxon>Xenorhabdus</taxon>
    </lineage>
</organism>
<accession>A0ABT5LUT7</accession>